<dbReference type="GO" id="GO:0016846">
    <property type="term" value="F:carbon-sulfur lyase activity"/>
    <property type="evidence" value="ECO:0007669"/>
    <property type="project" value="InterPro"/>
</dbReference>
<dbReference type="Gene3D" id="3.90.1590.10">
    <property type="entry name" value="glutathione-dependent formaldehyde- activating enzyme (gfa)"/>
    <property type="match status" value="1"/>
</dbReference>
<dbReference type="InterPro" id="IPR011057">
    <property type="entry name" value="Mss4-like_sf"/>
</dbReference>
<evidence type="ECO:0000313" key="5">
    <source>
        <dbReference type="EMBL" id="SVA61646.1"/>
    </source>
</evidence>
<keyword evidence="3" id="KW-0862">Zinc</keyword>
<accession>A0A381XA56</accession>
<evidence type="ECO:0000256" key="3">
    <source>
        <dbReference type="ARBA" id="ARBA00022833"/>
    </source>
</evidence>
<protein>
    <recommendedName>
        <fullName evidence="4">CENP-V/GFA domain-containing protein</fullName>
    </recommendedName>
</protein>
<proteinExistence type="inferred from homology"/>
<evidence type="ECO:0000259" key="4">
    <source>
        <dbReference type="Pfam" id="PF04828"/>
    </source>
</evidence>
<evidence type="ECO:0000256" key="1">
    <source>
        <dbReference type="ARBA" id="ARBA00005495"/>
    </source>
</evidence>
<keyword evidence="2" id="KW-0479">Metal-binding</keyword>
<organism evidence="5">
    <name type="scientific">marine metagenome</name>
    <dbReference type="NCBI Taxonomy" id="408172"/>
    <lineage>
        <taxon>unclassified sequences</taxon>
        <taxon>metagenomes</taxon>
        <taxon>ecological metagenomes</taxon>
    </lineage>
</organism>
<name>A0A381XA56_9ZZZZ</name>
<gene>
    <name evidence="5" type="ORF">METZ01_LOCUS114500</name>
</gene>
<feature type="domain" description="CENP-V/GFA" evidence="4">
    <location>
        <begin position="6"/>
        <end position="79"/>
    </location>
</feature>
<reference evidence="5" key="1">
    <citation type="submission" date="2018-05" db="EMBL/GenBank/DDBJ databases">
        <authorList>
            <person name="Lanie J.A."/>
            <person name="Ng W.-L."/>
            <person name="Kazmierczak K.M."/>
            <person name="Andrzejewski T.M."/>
            <person name="Davidsen T.M."/>
            <person name="Wayne K.J."/>
            <person name="Tettelin H."/>
            <person name="Glass J.I."/>
            <person name="Rusch D."/>
            <person name="Podicherti R."/>
            <person name="Tsui H.-C.T."/>
            <person name="Winkler M.E."/>
        </authorList>
    </citation>
    <scope>NUCLEOTIDE SEQUENCE</scope>
</reference>
<dbReference type="Pfam" id="PF04828">
    <property type="entry name" value="GFA"/>
    <property type="match status" value="1"/>
</dbReference>
<dbReference type="SUPFAM" id="SSF51316">
    <property type="entry name" value="Mss4-like"/>
    <property type="match status" value="1"/>
</dbReference>
<comment type="similarity">
    <text evidence="1">Belongs to the Gfa family.</text>
</comment>
<dbReference type="EMBL" id="UINC01014461">
    <property type="protein sequence ID" value="SVA61646.1"/>
    <property type="molecule type" value="Genomic_DNA"/>
</dbReference>
<dbReference type="AlphaFoldDB" id="A0A381XA56"/>
<sequence>MGARPAMTVDKASVEIHGDSVGQYKYVIPDHGRAIFPMFCYKCGTNLGSTLERFPDVQVINIGTLDNPDDVEVTIEMFSDEALSCVAHKSSHTVYHRHRLNEDGSSATPKVIG</sequence>
<evidence type="ECO:0000256" key="2">
    <source>
        <dbReference type="ARBA" id="ARBA00022723"/>
    </source>
</evidence>
<dbReference type="GO" id="GO:0046872">
    <property type="term" value="F:metal ion binding"/>
    <property type="evidence" value="ECO:0007669"/>
    <property type="project" value="UniProtKB-KW"/>
</dbReference>
<dbReference type="InterPro" id="IPR006913">
    <property type="entry name" value="CENP-V/GFA"/>
</dbReference>